<dbReference type="Proteomes" id="UP000694251">
    <property type="component" value="Chromosome 6"/>
</dbReference>
<dbReference type="Pfam" id="PF08263">
    <property type="entry name" value="LRRNT_2"/>
    <property type="match status" value="1"/>
</dbReference>
<gene>
    <name evidence="11" type="ORF">ISN44_As06g033150</name>
</gene>
<evidence type="ECO:0000313" key="11">
    <source>
        <dbReference type="EMBL" id="KAG7599119.1"/>
    </source>
</evidence>
<keyword evidence="6" id="KW-1133">Transmembrane helix</keyword>
<feature type="domain" description="Leucine-rich repeat-containing N-terminal plant-type" evidence="10">
    <location>
        <begin position="29"/>
        <end position="68"/>
    </location>
</feature>
<dbReference type="PANTHER" id="PTHR48065">
    <property type="entry name" value="OS10G0469600 PROTEIN"/>
    <property type="match status" value="1"/>
</dbReference>
<feature type="chain" id="PRO_5035922171" evidence="9">
    <location>
        <begin position="26"/>
        <end position="479"/>
    </location>
</feature>
<dbReference type="Pfam" id="PF13855">
    <property type="entry name" value="LRR_8"/>
    <property type="match status" value="2"/>
</dbReference>
<comment type="caution">
    <text evidence="11">The sequence shown here is derived from an EMBL/GenBank/DDBJ whole genome shotgun (WGS) entry which is preliminary data.</text>
</comment>
<name>A0A8T2CI42_ARASU</name>
<evidence type="ECO:0000256" key="2">
    <source>
        <dbReference type="ARBA" id="ARBA00022614"/>
    </source>
</evidence>
<feature type="signal peptide" evidence="9">
    <location>
        <begin position="1"/>
        <end position="25"/>
    </location>
</feature>
<evidence type="ECO:0000256" key="8">
    <source>
        <dbReference type="ARBA" id="ARBA00023170"/>
    </source>
</evidence>
<evidence type="ECO:0000256" key="3">
    <source>
        <dbReference type="ARBA" id="ARBA00022692"/>
    </source>
</evidence>
<dbReference type="PANTHER" id="PTHR48065:SF7">
    <property type="entry name" value="LEUCINE-RICH REPEAT-CONTAINING N-TERMINAL PLANT-TYPE DOMAIN-CONTAINING PROTEIN"/>
    <property type="match status" value="1"/>
</dbReference>
<evidence type="ECO:0000256" key="6">
    <source>
        <dbReference type="ARBA" id="ARBA00022989"/>
    </source>
</evidence>
<comment type="subcellular location">
    <subcellularLocation>
        <location evidence="1">Membrane</location>
        <topology evidence="1">Single-pass membrane protein</topology>
    </subcellularLocation>
</comment>
<dbReference type="GO" id="GO:0030154">
    <property type="term" value="P:cell differentiation"/>
    <property type="evidence" value="ECO:0007669"/>
    <property type="project" value="UniProtKB-ARBA"/>
</dbReference>
<keyword evidence="5" id="KW-0677">Repeat</keyword>
<protein>
    <submittedName>
        <fullName evidence="11">Leucine-rich repeat typical subtype</fullName>
    </submittedName>
</protein>
<keyword evidence="8" id="KW-0675">Receptor</keyword>
<dbReference type="GO" id="GO:1905392">
    <property type="term" value="P:plant organ morphogenesis"/>
    <property type="evidence" value="ECO:0007669"/>
    <property type="project" value="UniProtKB-ARBA"/>
</dbReference>
<evidence type="ECO:0000313" key="12">
    <source>
        <dbReference type="Proteomes" id="UP000694251"/>
    </source>
</evidence>
<dbReference type="InterPro" id="IPR003591">
    <property type="entry name" value="Leu-rich_rpt_typical-subtyp"/>
</dbReference>
<accession>A0A8T2CI42</accession>
<dbReference type="SMART" id="SM00369">
    <property type="entry name" value="LRR_TYP"/>
    <property type="match status" value="4"/>
</dbReference>
<dbReference type="FunFam" id="3.80.10.10:FF:000095">
    <property type="entry name" value="LRR receptor-like serine/threonine-protein kinase GSO1"/>
    <property type="match status" value="1"/>
</dbReference>
<evidence type="ECO:0000256" key="9">
    <source>
        <dbReference type="SAM" id="SignalP"/>
    </source>
</evidence>
<evidence type="ECO:0000256" key="1">
    <source>
        <dbReference type="ARBA" id="ARBA00004167"/>
    </source>
</evidence>
<dbReference type="InterPro" id="IPR001611">
    <property type="entry name" value="Leu-rich_rpt"/>
</dbReference>
<dbReference type="InterPro" id="IPR013210">
    <property type="entry name" value="LRR_N_plant-typ"/>
</dbReference>
<reference evidence="11 12" key="1">
    <citation type="submission" date="2020-12" db="EMBL/GenBank/DDBJ databases">
        <title>Concerted genomic and epigenomic changes stabilize Arabidopsis allopolyploids.</title>
        <authorList>
            <person name="Chen Z."/>
        </authorList>
    </citation>
    <scope>NUCLEOTIDE SEQUENCE [LARGE SCALE GENOMIC DNA]</scope>
    <source>
        <strain evidence="11">As9502</strain>
        <tissue evidence="11">Leaf</tissue>
    </source>
</reference>
<dbReference type="EMBL" id="JAEFBJ010000006">
    <property type="protein sequence ID" value="KAG7599119.1"/>
    <property type="molecule type" value="Genomic_DNA"/>
</dbReference>
<sequence>MHSYSFPLFIFAAVIFLRCLSSIESATCHPDDEAGLLAFKSGITQDPSGILSSWKKGTDCCLWSGVGCLTNRVTGLTISGQSDVTGSFLSGTISPSLAKLQHLVGIYFTNLRNITGSFPQFIFQLPKLKQVYFTNSRLSGPLPANIGALSQLKELSLDRNRFTGSIPSSISNLTRVYLLNLGDNLLTGTIPVGIANLKLLLSLNLGSNHLSGTIPDIFKSKRKLQSLILSRNKFSGNLPPSIASLAQILLYLDLSQNNLSGTIPTFLSNFKVLDLLDLSRNRFSGVVPKSLANMPKLFHLNLSHNLLTGPFPAIKNLDGIATLDLSYNQFHLKTIPQWVTSSPSIYSLKLVKCGINMSLDNWKPVNPNIYYYIDLSENEISGSLTWFFNLARNLYEFQASGNKLRFDMGKLNLSERLESFDLSRNLVFGKVPTTVAKLQKLNLSHNHLCGKLPVTKFPASAFVGNDCLCGSPLSPCKGR</sequence>
<dbReference type="Pfam" id="PF00560">
    <property type="entry name" value="LRR_1"/>
    <property type="match status" value="2"/>
</dbReference>
<organism evidence="11 12">
    <name type="scientific">Arabidopsis suecica</name>
    <name type="common">Swedish thale-cress</name>
    <name type="synonym">Cardaminopsis suecica</name>
    <dbReference type="NCBI Taxonomy" id="45249"/>
    <lineage>
        <taxon>Eukaryota</taxon>
        <taxon>Viridiplantae</taxon>
        <taxon>Streptophyta</taxon>
        <taxon>Embryophyta</taxon>
        <taxon>Tracheophyta</taxon>
        <taxon>Spermatophyta</taxon>
        <taxon>Magnoliopsida</taxon>
        <taxon>eudicotyledons</taxon>
        <taxon>Gunneridae</taxon>
        <taxon>Pentapetalae</taxon>
        <taxon>rosids</taxon>
        <taxon>malvids</taxon>
        <taxon>Brassicales</taxon>
        <taxon>Brassicaceae</taxon>
        <taxon>Camelineae</taxon>
        <taxon>Arabidopsis</taxon>
    </lineage>
</organism>
<evidence type="ECO:0000259" key="10">
    <source>
        <dbReference type="Pfam" id="PF08263"/>
    </source>
</evidence>
<keyword evidence="3" id="KW-0812">Transmembrane</keyword>
<dbReference type="GO" id="GO:0016020">
    <property type="term" value="C:membrane"/>
    <property type="evidence" value="ECO:0007669"/>
    <property type="project" value="UniProtKB-SubCell"/>
</dbReference>
<evidence type="ECO:0000256" key="5">
    <source>
        <dbReference type="ARBA" id="ARBA00022737"/>
    </source>
</evidence>
<dbReference type="OrthoDB" id="676979at2759"/>
<keyword evidence="12" id="KW-1185">Reference proteome</keyword>
<keyword evidence="7" id="KW-0472">Membrane</keyword>
<dbReference type="AlphaFoldDB" id="A0A8T2CI42"/>
<proteinExistence type="predicted"/>
<keyword evidence="4 9" id="KW-0732">Signal</keyword>
<keyword evidence="2" id="KW-0433">Leucine-rich repeat</keyword>
<evidence type="ECO:0000256" key="7">
    <source>
        <dbReference type="ARBA" id="ARBA00023136"/>
    </source>
</evidence>
<dbReference type="FunFam" id="3.80.10.10:FF:000400">
    <property type="entry name" value="Nuclear pore complex protein NUP107"/>
    <property type="match status" value="1"/>
</dbReference>
<evidence type="ECO:0000256" key="4">
    <source>
        <dbReference type="ARBA" id="ARBA00022729"/>
    </source>
</evidence>